<dbReference type="SUPFAM" id="SSF52540">
    <property type="entry name" value="P-loop containing nucleoside triphosphate hydrolases"/>
    <property type="match status" value="1"/>
</dbReference>
<proteinExistence type="predicted"/>
<accession>A0A9E7C0I0</accession>
<dbReference type="RefSeq" id="WP_259315322.1">
    <property type="nucleotide sequence ID" value="NZ_CP087164.1"/>
</dbReference>
<evidence type="ECO:0000313" key="1">
    <source>
        <dbReference type="EMBL" id="UGS35639.1"/>
    </source>
</evidence>
<keyword evidence="2" id="KW-1185">Reference proteome</keyword>
<dbReference type="Gene3D" id="3.40.50.300">
    <property type="entry name" value="P-loop containing nucleotide triphosphate hydrolases"/>
    <property type="match status" value="1"/>
</dbReference>
<protein>
    <submittedName>
        <fullName evidence="1">Uncharacterized protein</fullName>
    </submittedName>
</protein>
<reference evidence="1" key="1">
    <citation type="journal article" date="2022" name="Int. J. Syst. Evol. Microbiol.">
        <title>Pseudomonas aegrilactucae sp. nov. and Pseudomonas morbosilactucae sp. nov., pathogens causing bacterial rot of lettuce in Japan.</title>
        <authorList>
            <person name="Sawada H."/>
            <person name="Fujikawa T."/>
            <person name="Satou M."/>
        </authorList>
    </citation>
    <scope>NUCLEOTIDE SEQUENCE</scope>
    <source>
        <strain evidence="1">0166_1</strain>
    </source>
</reference>
<dbReference type="EMBL" id="CP087164">
    <property type="protein sequence ID" value="UGS35639.1"/>
    <property type="molecule type" value="Genomic_DNA"/>
</dbReference>
<name>A0A9E7C0I0_9ACTN</name>
<sequence length="329" mass="36401">MQALFAEVTRIEVLRQLTNPAERRSPWLIRDWLAANRVQMTSGARGGSKTTVEVAMIAASIKGEQFLGRDVPPLRWFLISGEQTSAELADLFAQQDISVDELRDRVYVVSREAGVSLGDERWNDWLSREVERFDPDVLVIDSVSMVCTGVDAMNYASVRGLFKTVLHPLRDKHDLTIWLAHHLRKGGGGHVEDIFGTSMWANAADFTINLVAHGARVENEDGSLTQRCSITRSKTSRLVTSQKPEFYEIVGTLADDGSTDRLAVQLPHVEPTTVERLVAALDQPLGRSALAKAVDINPTGTKFRDALSEAIESGQIVKKDSLYERGESS</sequence>
<evidence type="ECO:0000313" key="2">
    <source>
        <dbReference type="Proteomes" id="UP001162834"/>
    </source>
</evidence>
<gene>
    <name evidence="1" type="ORF">DSM104329_02034</name>
</gene>
<dbReference type="Pfam" id="PF13481">
    <property type="entry name" value="AAA_25"/>
    <property type="match status" value="1"/>
</dbReference>
<dbReference type="AlphaFoldDB" id="A0A9E7C0I0"/>
<organism evidence="1 2">
    <name type="scientific">Capillimicrobium parvum</name>
    <dbReference type="NCBI Taxonomy" id="2884022"/>
    <lineage>
        <taxon>Bacteria</taxon>
        <taxon>Bacillati</taxon>
        <taxon>Actinomycetota</taxon>
        <taxon>Thermoleophilia</taxon>
        <taxon>Solirubrobacterales</taxon>
        <taxon>Capillimicrobiaceae</taxon>
        <taxon>Capillimicrobium</taxon>
    </lineage>
</organism>
<dbReference type="InterPro" id="IPR027417">
    <property type="entry name" value="P-loop_NTPase"/>
</dbReference>
<dbReference type="Proteomes" id="UP001162834">
    <property type="component" value="Chromosome"/>
</dbReference>
<dbReference type="KEGG" id="sbae:DSM104329_02034"/>